<comment type="cofactor">
    <cofactor evidence="1">
        <name>Mg(2+)</name>
        <dbReference type="ChEBI" id="CHEBI:18420"/>
    </cofactor>
</comment>
<dbReference type="EMBL" id="JBHTMP010000025">
    <property type="protein sequence ID" value="MFD1322872.1"/>
    <property type="molecule type" value="Genomic_DNA"/>
</dbReference>
<dbReference type="Pfam" id="PF00293">
    <property type="entry name" value="NUDIX"/>
    <property type="match status" value="1"/>
</dbReference>
<proteinExistence type="predicted"/>
<dbReference type="InterPro" id="IPR020084">
    <property type="entry name" value="NUDIX_hydrolase_CS"/>
</dbReference>
<evidence type="ECO:0000256" key="2">
    <source>
        <dbReference type="ARBA" id="ARBA00022801"/>
    </source>
</evidence>
<dbReference type="PANTHER" id="PTHR43046">
    <property type="entry name" value="GDP-MANNOSE MANNOSYL HYDROLASE"/>
    <property type="match status" value="1"/>
</dbReference>
<dbReference type="PANTHER" id="PTHR43046:SF14">
    <property type="entry name" value="MUTT_NUDIX FAMILY PROTEIN"/>
    <property type="match status" value="1"/>
</dbReference>
<name>A0ABW3YEG9_9ACTN</name>
<accession>A0ABW3YEG9</accession>
<evidence type="ECO:0000313" key="4">
    <source>
        <dbReference type="EMBL" id="MFD1322872.1"/>
    </source>
</evidence>
<dbReference type="PROSITE" id="PS51462">
    <property type="entry name" value="NUDIX"/>
    <property type="match status" value="1"/>
</dbReference>
<dbReference type="PROSITE" id="PS00893">
    <property type="entry name" value="NUDIX_BOX"/>
    <property type="match status" value="1"/>
</dbReference>
<comment type="caution">
    <text evidence="4">The sequence shown here is derived from an EMBL/GenBank/DDBJ whole genome shotgun (WGS) entry which is preliminary data.</text>
</comment>
<sequence>MTLRAYGPTASFCPRCAAALSVAPPTDCAACGYRLFVNARPSGGVIVLDGGPGELRFLALRRAAQPRAGRWELPGGFCEGAEHPADTAVREAHEELGVGIVLGDLVGMYVGEYEFQGETVPVLDMFFLATLGAGKITLDPAESSDMCWFPLDAPPALAFDTMDSAIRDAAHRLGLRTVTGPV</sequence>
<gene>
    <name evidence="4" type="ORF">ACFQ4H_17410</name>
</gene>
<dbReference type="GO" id="GO:0016787">
    <property type="term" value="F:hydrolase activity"/>
    <property type="evidence" value="ECO:0007669"/>
    <property type="project" value="UniProtKB-KW"/>
</dbReference>
<feature type="domain" description="Nudix hydrolase" evidence="3">
    <location>
        <begin position="38"/>
        <end position="172"/>
    </location>
</feature>
<dbReference type="InterPro" id="IPR000086">
    <property type="entry name" value="NUDIX_hydrolase_dom"/>
</dbReference>
<evidence type="ECO:0000259" key="3">
    <source>
        <dbReference type="PROSITE" id="PS51462"/>
    </source>
</evidence>
<dbReference type="RefSeq" id="WP_377572028.1">
    <property type="nucleotide sequence ID" value="NZ_JBHTMP010000025.1"/>
</dbReference>
<organism evidence="4 5">
    <name type="scientific">Micromonospora sonneratiae</name>
    <dbReference type="NCBI Taxonomy" id="1184706"/>
    <lineage>
        <taxon>Bacteria</taxon>
        <taxon>Bacillati</taxon>
        <taxon>Actinomycetota</taxon>
        <taxon>Actinomycetes</taxon>
        <taxon>Micromonosporales</taxon>
        <taxon>Micromonosporaceae</taxon>
        <taxon>Micromonospora</taxon>
    </lineage>
</organism>
<dbReference type="SUPFAM" id="SSF55811">
    <property type="entry name" value="Nudix"/>
    <property type="match status" value="1"/>
</dbReference>
<keyword evidence="2 4" id="KW-0378">Hydrolase</keyword>
<dbReference type="Proteomes" id="UP001597260">
    <property type="component" value="Unassembled WGS sequence"/>
</dbReference>
<reference evidence="5" key="1">
    <citation type="journal article" date="2019" name="Int. J. Syst. Evol. Microbiol.">
        <title>The Global Catalogue of Microorganisms (GCM) 10K type strain sequencing project: providing services to taxonomists for standard genome sequencing and annotation.</title>
        <authorList>
            <consortium name="The Broad Institute Genomics Platform"/>
            <consortium name="The Broad Institute Genome Sequencing Center for Infectious Disease"/>
            <person name="Wu L."/>
            <person name="Ma J."/>
        </authorList>
    </citation>
    <scope>NUCLEOTIDE SEQUENCE [LARGE SCALE GENOMIC DNA]</scope>
    <source>
        <strain evidence="5">JCM 31037</strain>
    </source>
</reference>
<evidence type="ECO:0000256" key="1">
    <source>
        <dbReference type="ARBA" id="ARBA00001946"/>
    </source>
</evidence>
<evidence type="ECO:0000313" key="5">
    <source>
        <dbReference type="Proteomes" id="UP001597260"/>
    </source>
</evidence>
<dbReference type="Gene3D" id="3.90.79.10">
    <property type="entry name" value="Nucleoside Triphosphate Pyrophosphohydrolase"/>
    <property type="match status" value="1"/>
</dbReference>
<keyword evidence="5" id="KW-1185">Reference proteome</keyword>
<dbReference type="InterPro" id="IPR015797">
    <property type="entry name" value="NUDIX_hydrolase-like_dom_sf"/>
</dbReference>
<protein>
    <submittedName>
        <fullName evidence="4">NUDIX hydrolase</fullName>
    </submittedName>
</protein>